<evidence type="ECO:0000313" key="2">
    <source>
        <dbReference type="Proteomes" id="UP001211907"/>
    </source>
</evidence>
<organism evidence="1 2">
    <name type="scientific">Physocladia obscura</name>
    <dbReference type="NCBI Taxonomy" id="109957"/>
    <lineage>
        <taxon>Eukaryota</taxon>
        <taxon>Fungi</taxon>
        <taxon>Fungi incertae sedis</taxon>
        <taxon>Chytridiomycota</taxon>
        <taxon>Chytridiomycota incertae sedis</taxon>
        <taxon>Chytridiomycetes</taxon>
        <taxon>Chytridiales</taxon>
        <taxon>Chytriomycetaceae</taxon>
        <taxon>Physocladia</taxon>
    </lineage>
</organism>
<dbReference type="SUPFAM" id="SSF48452">
    <property type="entry name" value="TPR-like"/>
    <property type="match status" value="1"/>
</dbReference>
<dbReference type="Proteomes" id="UP001211907">
    <property type="component" value="Unassembled WGS sequence"/>
</dbReference>
<name>A0AAD5T024_9FUNG</name>
<gene>
    <name evidence="1" type="ORF">HK100_001182</name>
</gene>
<dbReference type="Gene3D" id="1.25.40.10">
    <property type="entry name" value="Tetratricopeptide repeat domain"/>
    <property type="match status" value="1"/>
</dbReference>
<evidence type="ECO:0000313" key="1">
    <source>
        <dbReference type="EMBL" id="KAJ3115995.1"/>
    </source>
</evidence>
<accession>A0AAD5T024</accession>
<comment type="caution">
    <text evidence="1">The sequence shown here is derived from an EMBL/GenBank/DDBJ whole genome shotgun (WGS) entry which is preliminary data.</text>
</comment>
<proteinExistence type="predicted"/>
<protein>
    <submittedName>
        <fullName evidence="1">Uncharacterized protein</fullName>
    </submittedName>
</protein>
<dbReference type="AlphaFoldDB" id="A0AAD5T024"/>
<dbReference type="EMBL" id="JADGJH010001256">
    <property type="protein sequence ID" value="KAJ3115995.1"/>
    <property type="molecule type" value="Genomic_DNA"/>
</dbReference>
<dbReference type="InterPro" id="IPR011990">
    <property type="entry name" value="TPR-like_helical_dom_sf"/>
</dbReference>
<reference evidence="1" key="1">
    <citation type="submission" date="2020-05" db="EMBL/GenBank/DDBJ databases">
        <title>Phylogenomic resolution of chytrid fungi.</title>
        <authorList>
            <person name="Stajich J.E."/>
            <person name="Amses K."/>
            <person name="Simmons R."/>
            <person name="Seto K."/>
            <person name="Myers J."/>
            <person name="Bonds A."/>
            <person name="Quandt C.A."/>
            <person name="Barry K."/>
            <person name="Liu P."/>
            <person name="Grigoriev I."/>
            <person name="Longcore J.E."/>
            <person name="James T.Y."/>
        </authorList>
    </citation>
    <scope>NUCLEOTIDE SEQUENCE</scope>
    <source>
        <strain evidence="1">JEL0513</strain>
    </source>
</reference>
<sequence>MRNFSNNLYPTVVQEYQIENMTSMQIVSYLELIRFKAKDARSTGKWNDALMHYQNFEEIKTKIGLGVSEDAYWARSKIVELLLIMGDFSGAEYELEQTNSFYDDASCDQFIQSFCMIQKGVIYCVLNNIDEARQMYMENAQIQRNRKSLSNHLASLEAFEQILGFESNCLSISVFAMHHSTKKDDLFIWRKRSETHCQKLLRALKSSPKHKIKEQSAIILAIISSIADWFLFEDSVNKNPSSVTSNKARRGDAEYNLLKFFTKLFRTKDSSQMFAHFHALSKAFIFLRQGKRSVCCSELEKIIEEAKNKSFILDYHSITLLTYKWMIEAQYITKNIDVAQAYANYFESIDFKFRCDIIERCLLKTLNNSLGLKTGIGM</sequence>
<keyword evidence="2" id="KW-1185">Reference proteome</keyword>